<evidence type="ECO:0000313" key="3">
    <source>
        <dbReference type="Proteomes" id="UP000321225"/>
    </source>
</evidence>
<reference evidence="2 3" key="1">
    <citation type="submission" date="2019-07" db="EMBL/GenBank/DDBJ databases">
        <title>Whole genome shotgun sequence of Microbacterium aerolatum NBRC 103071.</title>
        <authorList>
            <person name="Hosoyama A."/>
            <person name="Uohara A."/>
            <person name="Ohji S."/>
            <person name="Ichikawa N."/>
        </authorList>
    </citation>
    <scope>NUCLEOTIDE SEQUENCE [LARGE SCALE GENOMIC DNA]</scope>
    <source>
        <strain evidence="2 3">NBRC 103071</strain>
    </source>
</reference>
<dbReference type="Pfam" id="PF11255">
    <property type="entry name" value="DUF3054"/>
    <property type="match status" value="1"/>
</dbReference>
<organism evidence="2 3">
    <name type="scientific">Microbacterium aerolatum</name>
    <dbReference type="NCBI Taxonomy" id="153731"/>
    <lineage>
        <taxon>Bacteria</taxon>
        <taxon>Bacillati</taxon>
        <taxon>Actinomycetota</taxon>
        <taxon>Actinomycetes</taxon>
        <taxon>Micrococcales</taxon>
        <taxon>Microbacteriaceae</taxon>
        <taxon>Microbacterium</taxon>
    </lineage>
</organism>
<comment type="caution">
    <text evidence="2">The sequence shown here is derived from an EMBL/GenBank/DDBJ whole genome shotgun (WGS) entry which is preliminary data.</text>
</comment>
<dbReference type="RefSeq" id="WP_229718050.1">
    <property type="nucleotide sequence ID" value="NZ_BJUW01000012.1"/>
</dbReference>
<feature type="transmembrane region" description="Helical" evidence="1">
    <location>
        <begin position="32"/>
        <end position="52"/>
    </location>
</feature>
<name>A0A511AHA2_9MICO</name>
<dbReference type="EMBL" id="BJUW01000012">
    <property type="protein sequence ID" value="GEK87352.1"/>
    <property type="molecule type" value="Genomic_DNA"/>
</dbReference>
<evidence type="ECO:0000313" key="2">
    <source>
        <dbReference type="EMBL" id="GEK87352.1"/>
    </source>
</evidence>
<feature type="transmembrane region" description="Helical" evidence="1">
    <location>
        <begin position="86"/>
        <end position="108"/>
    </location>
</feature>
<sequence length="133" mass="14641">MVLLIDLVLVVVFCVIGRLSHAEGIFGDLPGLLGTIWPFVAALLIAHVVLMVRRVRRERMLPGLSIWAVTVVLGLVLRAVSGQGTALPFIIVATLTLALFLLGWRAVLALVRRSRATRVLTRGRRLDAHPHER</sequence>
<evidence type="ECO:0008006" key="4">
    <source>
        <dbReference type="Google" id="ProtNLM"/>
    </source>
</evidence>
<evidence type="ECO:0000256" key="1">
    <source>
        <dbReference type="SAM" id="Phobius"/>
    </source>
</evidence>
<gene>
    <name evidence="2" type="ORF">MAE01_25280</name>
</gene>
<keyword evidence="1" id="KW-0472">Membrane</keyword>
<protein>
    <recommendedName>
        <fullName evidence="4">DUF3054 domain-containing protein</fullName>
    </recommendedName>
</protein>
<proteinExistence type="predicted"/>
<keyword evidence="1" id="KW-1133">Transmembrane helix</keyword>
<feature type="transmembrane region" description="Helical" evidence="1">
    <location>
        <begin position="64"/>
        <end position="80"/>
    </location>
</feature>
<keyword evidence="1" id="KW-0812">Transmembrane</keyword>
<accession>A0A511AHA2</accession>
<dbReference type="Proteomes" id="UP000321225">
    <property type="component" value="Unassembled WGS sequence"/>
</dbReference>
<dbReference type="AlphaFoldDB" id="A0A511AHA2"/>
<dbReference type="InterPro" id="IPR021414">
    <property type="entry name" value="DUF3054"/>
</dbReference>
<keyword evidence="3" id="KW-1185">Reference proteome</keyword>